<gene>
    <name evidence="1" type="ORF">HK44_002890</name>
</gene>
<name>A0A010T9K9_PSEFL</name>
<organism evidence="1 2">
    <name type="scientific">Pseudomonas fluorescens HK44</name>
    <dbReference type="NCBI Taxonomy" id="1042209"/>
    <lineage>
        <taxon>Bacteria</taxon>
        <taxon>Pseudomonadati</taxon>
        <taxon>Pseudomonadota</taxon>
        <taxon>Gammaproteobacteria</taxon>
        <taxon>Pseudomonadales</taxon>
        <taxon>Pseudomonadaceae</taxon>
        <taxon>Pseudomonas</taxon>
    </lineage>
</organism>
<sequence length="36" mass="4190">MIVELLRAQMFEKVMGRQQAANVFQDDRLIAYFGLS</sequence>
<evidence type="ECO:0000313" key="1">
    <source>
        <dbReference type="EMBL" id="EXF94047.1"/>
    </source>
</evidence>
<comment type="caution">
    <text evidence="1">The sequence shown here is derived from an EMBL/GenBank/DDBJ whole genome shotgun (WGS) entry which is preliminary data.</text>
</comment>
<dbReference type="HOGENOM" id="CLU_3357840_0_0_6"/>
<reference evidence="1 2" key="1">
    <citation type="journal article" date="2011" name="J. Bacteriol.">
        <title>Draft genome sequence of the polycyclic aromatic hydrocarbon-degrading, genetically engineered bioluminescent bioreporter Pseudomonas fluorescens HK44.</title>
        <authorList>
            <person name="Chauhan A."/>
            <person name="Layton A.C."/>
            <person name="Williams D.E."/>
            <person name="Smartt A.E."/>
            <person name="Ripp S."/>
            <person name="Karpinets T.V."/>
            <person name="Brown S.D."/>
            <person name="Sayler G.S."/>
        </authorList>
    </citation>
    <scope>NUCLEOTIDE SEQUENCE [LARGE SCALE GENOMIC DNA]</scope>
    <source>
        <strain evidence="1 2">HK44</strain>
    </source>
</reference>
<evidence type="ECO:0000313" key="2">
    <source>
        <dbReference type="Proteomes" id="UP000022611"/>
    </source>
</evidence>
<proteinExistence type="predicted"/>
<dbReference type="Proteomes" id="UP000022611">
    <property type="component" value="Unassembled WGS sequence"/>
</dbReference>
<dbReference type="EMBL" id="AFOY02000015">
    <property type="protein sequence ID" value="EXF94047.1"/>
    <property type="molecule type" value="Genomic_DNA"/>
</dbReference>
<dbReference type="PATRIC" id="fig|1042209.11.peg.2926"/>
<dbReference type="AlphaFoldDB" id="A0A010T9K9"/>
<accession>A0A010T9K9</accession>
<protein>
    <submittedName>
        <fullName evidence="1">Uncharacterized protein</fullName>
    </submittedName>
</protein>